<dbReference type="AlphaFoldDB" id="A0AAJ7RAP0"/>
<dbReference type="KEGG" id="ccin:112493849"/>
<accession>A0AAJ7RAP0</accession>
<keyword evidence="1" id="KW-1185">Reference proteome</keyword>
<evidence type="ECO:0000313" key="1">
    <source>
        <dbReference type="Proteomes" id="UP000694920"/>
    </source>
</evidence>
<organism evidence="1 2">
    <name type="scientific">Cephus cinctus</name>
    <name type="common">Wheat stem sawfly</name>
    <dbReference type="NCBI Taxonomy" id="211228"/>
    <lineage>
        <taxon>Eukaryota</taxon>
        <taxon>Metazoa</taxon>
        <taxon>Ecdysozoa</taxon>
        <taxon>Arthropoda</taxon>
        <taxon>Hexapoda</taxon>
        <taxon>Insecta</taxon>
        <taxon>Pterygota</taxon>
        <taxon>Neoptera</taxon>
        <taxon>Endopterygota</taxon>
        <taxon>Hymenoptera</taxon>
        <taxon>Cephoidea</taxon>
        <taxon>Cephidae</taxon>
        <taxon>Cephus</taxon>
    </lineage>
</organism>
<sequence length="108" mass="12542">MIREKGSRDFNKLRVRTGETSTSGRNCNNARELLLRPAYRNASTPSYSRIRAFADLHTGDLREAASLRREPDTQDSQRKHRLLYVIYVASCVPLCCMQQQQKQQQQQQ</sequence>
<reference evidence="2" key="1">
    <citation type="submission" date="2025-08" db="UniProtKB">
        <authorList>
            <consortium name="RefSeq"/>
        </authorList>
    </citation>
    <scope>IDENTIFICATION</scope>
</reference>
<protein>
    <submittedName>
        <fullName evidence="2">Uncharacterized protein LOC112493849</fullName>
    </submittedName>
</protein>
<proteinExistence type="predicted"/>
<dbReference type="GeneID" id="112493849"/>
<gene>
    <name evidence="2" type="primary">LOC112493849</name>
</gene>
<dbReference type="Proteomes" id="UP000694920">
    <property type="component" value="Unplaced"/>
</dbReference>
<name>A0AAJ7RAP0_CEPCN</name>
<dbReference type="RefSeq" id="XP_024937403.1">
    <property type="nucleotide sequence ID" value="XM_025081635.1"/>
</dbReference>
<evidence type="ECO:0000313" key="2">
    <source>
        <dbReference type="RefSeq" id="XP_024937403.1"/>
    </source>
</evidence>